<accession>A0A4Y6Q0Q5</accession>
<evidence type="ECO:0000256" key="6">
    <source>
        <dbReference type="SAM" id="Phobius"/>
    </source>
</evidence>
<keyword evidence="2" id="KW-1003">Cell membrane</keyword>
<comment type="subcellular location">
    <subcellularLocation>
        <location evidence="1">Cell membrane</location>
        <topology evidence="1">Multi-pass membrane protein</topology>
    </subcellularLocation>
</comment>
<name>A0A4Y6Q0Q5_PERCE</name>
<evidence type="ECO:0000313" key="8">
    <source>
        <dbReference type="Proteomes" id="UP000315995"/>
    </source>
</evidence>
<organism evidence="7 8">
    <name type="scientific">Persicimonas caeni</name>
    <dbReference type="NCBI Taxonomy" id="2292766"/>
    <lineage>
        <taxon>Bacteria</taxon>
        <taxon>Deltaproteobacteria</taxon>
        <taxon>Bradymonadales</taxon>
        <taxon>Bradymonadaceae</taxon>
        <taxon>Persicimonas</taxon>
    </lineage>
</organism>
<accession>A0A5B8YID7</accession>
<dbReference type="InterPro" id="IPR022791">
    <property type="entry name" value="L-PG_synthase/AglD"/>
</dbReference>
<feature type="transmembrane region" description="Helical" evidence="6">
    <location>
        <begin position="7"/>
        <end position="26"/>
    </location>
</feature>
<dbReference type="RefSeq" id="WP_141200622.1">
    <property type="nucleotide sequence ID" value="NZ_CP041186.1"/>
</dbReference>
<keyword evidence="4 6" id="KW-1133">Transmembrane helix</keyword>
<gene>
    <name evidence="7" type="ORF">FIV42_26575</name>
</gene>
<feature type="transmembrane region" description="Helical" evidence="6">
    <location>
        <begin position="38"/>
        <end position="56"/>
    </location>
</feature>
<feature type="transmembrane region" description="Helical" evidence="6">
    <location>
        <begin position="68"/>
        <end position="90"/>
    </location>
</feature>
<dbReference type="OrthoDB" id="9799911at2"/>
<feature type="transmembrane region" description="Helical" evidence="6">
    <location>
        <begin position="202"/>
        <end position="225"/>
    </location>
</feature>
<evidence type="ECO:0000256" key="4">
    <source>
        <dbReference type="ARBA" id="ARBA00022989"/>
    </source>
</evidence>
<dbReference type="EMBL" id="CP041186">
    <property type="protein sequence ID" value="QDG54178.1"/>
    <property type="molecule type" value="Genomic_DNA"/>
</dbReference>
<feature type="transmembrane region" description="Helical" evidence="6">
    <location>
        <begin position="142"/>
        <end position="161"/>
    </location>
</feature>
<evidence type="ECO:0000256" key="5">
    <source>
        <dbReference type="ARBA" id="ARBA00023136"/>
    </source>
</evidence>
<dbReference type="Pfam" id="PF03706">
    <property type="entry name" value="LPG_synthase_TM"/>
    <property type="match status" value="1"/>
</dbReference>
<evidence type="ECO:0000256" key="1">
    <source>
        <dbReference type="ARBA" id="ARBA00004651"/>
    </source>
</evidence>
<dbReference type="NCBIfam" id="TIGR00374">
    <property type="entry name" value="flippase-like domain"/>
    <property type="match status" value="1"/>
</dbReference>
<keyword evidence="5 6" id="KW-0472">Membrane</keyword>
<proteinExistence type="predicted"/>
<feature type="transmembrane region" description="Helical" evidence="6">
    <location>
        <begin position="237"/>
        <end position="258"/>
    </location>
</feature>
<evidence type="ECO:0000313" key="7">
    <source>
        <dbReference type="EMBL" id="QDG54178.1"/>
    </source>
</evidence>
<evidence type="ECO:0000256" key="3">
    <source>
        <dbReference type="ARBA" id="ARBA00022692"/>
    </source>
</evidence>
<keyword evidence="3 6" id="KW-0812">Transmembrane</keyword>
<dbReference type="AlphaFoldDB" id="A0A4Y6Q0Q5"/>
<feature type="transmembrane region" description="Helical" evidence="6">
    <location>
        <begin position="110"/>
        <end position="135"/>
    </location>
</feature>
<dbReference type="Proteomes" id="UP000315995">
    <property type="component" value="Chromosome"/>
</dbReference>
<protein>
    <submittedName>
        <fullName evidence="7">Flippase-like domain-containing protein</fullName>
    </submittedName>
</protein>
<evidence type="ECO:0000256" key="2">
    <source>
        <dbReference type="ARBA" id="ARBA00022475"/>
    </source>
</evidence>
<dbReference type="PANTHER" id="PTHR39087:SF2">
    <property type="entry name" value="UPF0104 MEMBRANE PROTEIN MJ1595"/>
    <property type="match status" value="1"/>
</dbReference>
<dbReference type="PANTHER" id="PTHR39087">
    <property type="entry name" value="UPF0104 MEMBRANE PROTEIN MJ1595"/>
    <property type="match status" value="1"/>
</dbReference>
<reference evidence="7 8" key="1">
    <citation type="submission" date="2019-06" db="EMBL/GenBank/DDBJ databases">
        <title>Persicimonas caeni gen. nov., sp. nov., a predatory bacterium isolated from solar saltern.</title>
        <authorList>
            <person name="Wang S."/>
        </authorList>
    </citation>
    <scope>NUCLEOTIDE SEQUENCE [LARGE SCALE GENOMIC DNA]</scope>
    <source>
        <strain evidence="7 8">YN101</strain>
    </source>
</reference>
<sequence length="319" mass="34169">MGKLEKRIVWGVILGAVVYAGIALFSDVSELLDHLATFPLAVMAAALGLSVLNYGFRFLKWHAYLGRLGFRIPAGSSLNIFLAGMVMSVTPGKVGEVLKSLLLKERHGLPVAKTAPVVLAERITDLLGLFVIAGIGITTFDYGRWAFGVSLGLVLALILVLNRPSLVGALLDLCEKLPLVGGLRPKLEDAYASTRRLLGWKLLSWTTLISVIGWSMEALAFYLILDALGAQHAGIELAAFVFSMTTILGAVSFLPGGLGVTEGSMIGVLMVMAVFAEQSSAAAATYLIRFATLWFGVVVGFVALIWFRAREPEPESLDS</sequence>
<dbReference type="GO" id="GO:0005886">
    <property type="term" value="C:plasma membrane"/>
    <property type="evidence" value="ECO:0007669"/>
    <property type="project" value="UniProtKB-SubCell"/>
</dbReference>
<keyword evidence="8" id="KW-1185">Reference proteome</keyword>
<feature type="transmembrane region" description="Helical" evidence="6">
    <location>
        <begin position="291"/>
        <end position="309"/>
    </location>
</feature>